<dbReference type="Proteomes" id="UP000007494">
    <property type="component" value="Chromosome X"/>
</dbReference>
<evidence type="ECO:0000259" key="2">
    <source>
        <dbReference type="PROSITE" id="PS50250"/>
    </source>
</evidence>
<dbReference type="Gene3D" id="1.25.40.570">
    <property type="match status" value="1"/>
</dbReference>
<protein>
    <submittedName>
        <fullName evidence="3">YALI0F16874p, related</fullName>
    </submittedName>
</protein>
<dbReference type="InterPro" id="IPR000717">
    <property type="entry name" value="PCI_dom"/>
</dbReference>
<dbReference type="Pfam" id="PF01399">
    <property type="entry name" value="PCI"/>
    <property type="match status" value="1"/>
</dbReference>
<dbReference type="InterPro" id="IPR050871">
    <property type="entry name" value="26S_Proteasome/COP9_Components"/>
</dbReference>
<accession>F0VKL9</accession>
<dbReference type="eggNOG" id="KOG1464">
    <property type="taxonomic scope" value="Eukaryota"/>
</dbReference>
<keyword evidence="5" id="KW-1185">Reference proteome</keyword>
<dbReference type="RefSeq" id="XP_003884650.1">
    <property type="nucleotide sequence ID" value="XM_003884601.1"/>
</dbReference>
<evidence type="ECO:0000313" key="3">
    <source>
        <dbReference type="EMBL" id="CBZ54620.1"/>
    </source>
</evidence>
<dbReference type="SMART" id="SM00753">
    <property type="entry name" value="PAM"/>
    <property type="match status" value="1"/>
</dbReference>
<feature type="region of interest" description="Disordered" evidence="1">
    <location>
        <begin position="1"/>
        <end position="24"/>
    </location>
</feature>
<gene>
    <name evidence="4" type="ORF">BN1204_050480</name>
    <name evidence="3" type="ORF">NCLIV_050480</name>
</gene>
<dbReference type="EMBL" id="FR823391">
    <property type="protein sequence ID" value="CBZ54620.1"/>
    <property type="molecule type" value="Genomic_DNA"/>
</dbReference>
<reference evidence="4" key="4">
    <citation type="journal article" date="2015" name="PLoS ONE">
        <title>Comprehensive Evaluation of Toxoplasma gondii VEG and Neospora caninum LIV Genomes with Tachyzoite Stage Transcriptome and Proteome Defines Novel Transcript Features.</title>
        <authorList>
            <person name="Ramaprasad A."/>
            <person name="Mourier T."/>
            <person name="Naeem R."/>
            <person name="Malas T.B."/>
            <person name="Moussa E."/>
            <person name="Panigrahi A."/>
            <person name="Vermont S.J."/>
            <person name="Otto T.D."/>
            <person name="Wastling J."/>
            <person name="Pain A."/>
        </authorList>
    </citation>
    <scope>NUCLEOTIDE SEQUENCE</scope>
    <source>
        <strain evidence="4">Liverpool</strain>
    </source>
</reference>
<feature type="region of interest" description="Disordered" evidence="1">
    <location>
        <begin position="511"/>
        <end position="553"/>
    </location>
</feature>
<evidence type="ECO:0000313" key="4">
    <source>
        <dbReference type="EMBL" id="CEL69336.1"/>
    </source>
</evidence>
<dbReference type="SUPFAM" id="SSF46785">
    <property type="entry name" value="Winged helix' DNA-binding domain"/>
    <property type="match status" value="1"/>
</dbReference>
<proteinExistence type="predicted"/>
<dbReference type="VEuPathDB" id="ToxoDB:NCLIV_050480"/>
<feature type="compositionally biased region" description="Basic and acidic residues" evidence="1">
    <location>
        <begin position="538"/>
        <end position="553"/>
    </location>
</feature>
<organism evidence="3 5">
    <name type="scientific">Neospora caninum (strain Liverpool)</name>
    <dbReference type="NCBI Taxonomy" id="572307"/>
    <lineage>
        <taxon>Eukaryota</taxon>
        <taxon>Sar</taxon>
        <taxon>Alveolata</taxon>
        <taxon>Apicomplexa</taxon>
        <taxon>Conoidasida</taxon>
        <taxon>Coccidia</taxon>
        <taxon>Eucoccidiorida</taxon>
        <taxon>Eimeriorina</taxon>
        <taxon>Sarcocystidae</taxon>
        <taxon>Neospora</taxon>
    </lineage>
</organism>
<dbReference type="GeneID" id="13446325"/>
<feature type="domain" description="PCI" evidence="2">
    <location>
        <begin position="338"/>
        <end position="509"/>
    </location>
</feature>
<dbReference type="PROSITE" id="PS50250">
    <property type="entry name" value="PCI"/>
    <property type="match status" value="1"/>
</dbReference>
<feature type="compositionally biased region" description="Basic and acidic residues" evidence="1">
    <location>
        <begin position="136"/>
        <end position="155"/>
    </location>
</feature>
<dbReference type="AlphaFoldDB" id="F0VKL9"/>
<evidence type="ECO:0000313" key="5">
    <source>
        <dbReference type="Proteomes" id="UP000007494"/>
    </source>
</evidence>
<feature type="compositionally biased region" description="Polar residues" evidence="1">
    <location>
        <begin position="522"/>
        <end position="533"/>
    </location>
</feature>
<dbReference type="OMA" id="WMLAYNE"/>
<reference evidence="5" key="3">
    <citation type="journal article" date="2012" name="PLoS Pathog.">
        <title>Comparative genomics of the apicomplexan parasites Toxoplasma gondii and Neospora caninum: Coccidia differing in host range and transmission strategy.</title>
        <authorList>
            <person name="Reid A.J."/>
            <person name="Vermont S.J."/>
            <person name="Cotton J.A."/>
            <person name="Harris D."/>
            <person name="Hill-Cawthorne G.A."/>
            <person name="Konen-Waisman S."/>
            <person name="Latham S.M."/>
            <person name="Mourier T."/>
            <person name="Norton R."/>
            <person name="Quail M.A."/>
            <person name="Sanders M."/>
            <person name="Shanmugam D."/>
            <person name="Sohal A."/>
            <person name="Wasmuth J.D."/>
            <person name="Brunk B."/>
            <person name="Grigg M.E."/>
            <person name="Howard J.C."/>
            <person name="Parkinson J."/>
            <person name="Roos D.S."/>
            <person name="Trees A.J."/>
            <person name="Berriman M."/>
            <person name="Pain A."/>
            <person name="Wastling J.M."/>
        </authorList>
    </citation>
    <scope>NUCLEOTIDE SEQUENCE [LARGE SCALE GENOMIC DNA]</scope>
    <source>
        <strain evidence="5">Liverpool</strain>
    </source>
</reference>
<dbReference type="OrthoDB" id="194139at2759"/>
<feature type="region of interest" description="Disordered" evidence="1">
    <location>
        <begin position="132"/>
        <end position="170"/>
    </location>
</feature>
<dbReference type="PANTHER" id="PTHR10678">
    <property type="entry name" value="26S PROTEASOME NON-ATPASE REGULATORY SUBUNIT 11/COP9 SIGNALOSOME COMPLEX SUBUNIT 2"/>
    <property type="match status" value="1"/>
</dbReference>
<dbReference type="EMBL" id="LN714485">
    <property type="protein sequence ID" value="CEL69336.1"/>
    <property type="molecule type" value="Genomic_DNA"/>
</dbReference>
<sequence>MSDYAEDDIQFEYESDGEQYGDDGEDEESILMENAFYEAQDIRHTNPRAALRLYQSVVEKEEAQSATSTWRFRALLNVVLIHAELREFDSAASAYARLLPLMRHVTRNETSDAINAVLEALSADLVEASPSSGFGRVDREGRTETGGRDGERNARGGDSPGARGDCGGGAASLHTRTMATLETIFKLTLDALQEHRVKRLWFRTCSRIIRLYIHQGEYTKATTLLADVRREARLPPLDVSDLASLSASKGSLFPSSPSCSVSPSSSSFASAGAADGEEMPSGQILEFYALESAICMHQKNFQRLRRLATEASKFLSAGIADPKNVAVVREITGKIHMAEKRWTLSLIDFSEAFRQYQEVGRAKKAKRMLQLLVLASLLTLSDINPFDTREAKALQEDPSVASMHALREAFEADDVGRVLELLTEPQYGLATDAYISLFVEDLLGNIRVHALPSILARHTCVSLQTLREELHAQTAKEVRSTIARALAEGRISGEIDEVRQMLVVRKRESRGCTDASPFNDACSKTASQTSDQRGLSEAGREGSDQKAKRQEEKAVHEWIDSLSALTRQLNQLPYR</sequence>
<name>F0VKL9_NEOCL</name>
<reference evidence="3" key="1">
    <citation type="submission" date="2011-02" db="EMBL/GenBank/DDBJ databases">
        <authorList>
            <person name="Aslett M."/>
        </authorList>
    </citation>
    <scope>NUCLEOTIDE SEQUENCE</scope>
    <source>
        <strain evidence="3">Liverpool</strain>
    </source>
</reference>
<dbReference type="InterPro" id="IPR036390">
    <property type="entry name" value="WH_DNA-bd_sf"/>
</dbReference>
<reference evidence="3" key="2">
    <citation type="submission" date="2011-03" db="EMBL/GenBank/DDBJ databases">
        <title>Comparative genomics and transcriptomics of Neospora caninum and Toxoplasma gondii.</title>
        <authorList>
            <person name="Reid A.J."/>
            <person name="Sohal A."/>
            <person name="Harris D."/>
            <person name="Quail M."/>
            <person name="Sanders M."/>
            <person name="Berriman M."/>
            <person name="Wastling J.M."/>
            <person name="Pain A."/>
        </authorList>
    </citation>
    <scope>NUCLEOTIDE SEQUENCE</scope>
    <source>
        <strain evidence="3">Liverpool</strain>
    </source>
</reference>
<evidence type="ECO:0000256" key="1">
    <source>
        <dbReference type="SAM" id="MobiDB-lite"/>
    </source>
</evidence>
<dbReference type="InParanoid" id="F0VKL9"/>